<evidence type="ECO:0000313" key="1">
    <source>
        <dbReference type="EMBL" id="EOY29594.1"/>
    </source>
</evidence>
<evidence type="ECO:0000313" key="2">
    <source>
        <dbReference type="Proteomes" id="UP000026915"/>
    </source>
</evidence>
<organism evidence="1 2">
    <name type="scientific">Theobroma cacao</name>
    <name type="common">Cacao</name>
    <name type="synonym">Cocoa</name>
    <dbReference type="NCBI Taxonomy" id="3641"/>
    <lineage>
        <taxon>Eukaryota</taxon>
        <taxon>Viridiplantae</taxon>
        <taxon>Streptophyta</taxon>
        <taxon>Embryophyta</taxon>
        <taxon>Tracheophyta</taxon>
        <taxon>Spermatophyta</taxon>
        <taxon>Magnoliopsida</taxon>
        <taxon>eudicotyledons</taxon>
        <taxon>Gunneridae</taxon>
        <taxon>Pentapetalae</taxon>
        <taxon>rosids</taxon>
        <taxon>malvids</taxon>
        <taxon>Malvales</taxon>
        <taxon>Malvaceae</taxon>
        <taxon>Byttnerioideae</taxon>
        <taxon>Theobroma</taxon>
    </lineage>
</organism>
<dbReference type="EMBL" id="CM001887">
    <property type="protein sequence ID" value="EOY29594.1"/>
    <property type="molecule type" value="Genomic_DNA"/>
</dbReference>
<reference evidence="1 2" key="1">
    <citation type="journal article" date="2013" name="Genome Biol.">
        <title>The genome sequence of the most widely cultivated cacao type and its use to identify candidate genes regulating pod color.</title>
        <authorList>
            <person name="Motamayor J.C."/>
            <person name="Mockaitis K."/>
            <person name="Schmutz J."/>
            <person name="Haiminen N."/>
            <person name="Iii D.L."/>
            <person name="Cornejo O."/>
            <person name="Findley S.D."/>
            <person name="Zheng P."/>
            <person name="Utro F."/>
            <person name="Royaert S."/>
            <person name="Saski C."/>
            <person name="Jenkins J."/>
            <person name="Podicheti R."/>
            <person name="Zhao M."/>
            <person name="Scheffler B.E."/>
            <person name="Stack J.C."/>
            <person name="Feltus F.A."/>
            <person name="Mustiga G.M."/>
            <person name="Amores F."/>
            <person name="Phillips W."/>
            <person name="Marelli J.P."/>
            <person name="May G.D."/>
            <person name="Shapiro H."/>
            <person name="Ma J."/>
            <person name="Bustamante C.D."/>
            <person name="Schnell R.J."/>
            <person name="Main D."/>
            <person name="Gilbert D."/>
            <person name="Parida L."/>
            <person name="Kuhn D.N."/>
        </authorList>
    </citation>
    <scope>NUCLEOTIDE SEQUENCE [LARGE SCALE GENOMIC DNA]</scope>
    <source>
        <strain evidence="2">cv. Matina 1-6</strain>
    </source>
</reference>
<dbReference type="HOGENOM" id="CLU_2781014_0_0_1"/>
<dbReference type="AlphaFoldDB" id="A0A061GR42"/>
<dbReference type="Gramene" id="EOY29594">
    <property type="protein sequence ID" value="EOY29594"/>
    <property type="gene ID" value="TCM_037093"/>
</dbReference>
<gene>
    <name evidence="1" type="ORF">TCM_037093</name>
</gene>
<protein>
    <submittedName>
        <fullName evidence="1">Uncharacterized protein</fullName>
    </submittedName>
</protein>
<proteinExistence type="predicted"/>
<accession>A0A061GR42</accession>
<sequence>MGRGNRFGSCGDCKEANLRRKKRSKNSQMSRFQFTFTSGKRKDFDGIFHLATDSCILWAFTGLNQILTK</sequence>
<keyword evidence="2" id="KW-1185">Reference proteome</keyword>
<name>A0A061GR42_THECC</name>
<dbReference type="Proteomes" id="UP000026915">
    <property type="component" value="Chromosome 9"/>
</dbReference>
<dbReference type="InParanoid" id="A0A061GR42"/>